<protein>
    <recommendedName>
        <fullName evidence="4">SPW repeat-containing protein</fullName>
    </recommendedName>
</protein>
<dbReference type="RefSeq" id="WP_209769118.1">
    <property type="nucleotide sequence ID" value="NZ_JAGINP010000018.1"/>
</dbReference>
<gene>
    <name evidence="2" type="ORF">J2851_004611</name>
</gene>
<proteinExistence type="predicted"/>
<dbReference type="Proteomes" id="UP000781958">
    <property type="component" value="Unassembled WGS sequence"/>
</dbReference>
<keyword evidence="1" id="KW-0472">Membrane</keyword>
<sequence>MSDPYRTSLRTAADWGLVALAILAAAALTQPVGARDGAELSWLAEPMALMFLLGTALAVVAGRTAPSRAKGAVVDIGGAALAWLLPLHLAGNGVDMARGWGLWLYLLAATLMLGRALRLLLSARR</sequence>
<name>A0ABS4SQJ1_9PROT</name>
<accession>A0ABS4SQJ1</accession>
<evidence type="ECO:0000313" key="3">
    <source>
        <dbReference type="Proteomes" id="UP000781958"/>
    </source>
</evidence>
<reference evidence="2 3" key="1">
    <citation type="submission" date="2021-03" db="EMBL/GenBank/DDBJ databases">
        <title>Genomic Encyclopedia of Type Strains, Phase III (KMG-III): the genomes of soil and plant-associated and newly described type strains.</title>
        <authorList>
            <person name="Whitman W."/>
        </authorList>
    </citation>
    <scope>NUCLEOTIDE SEQUENCE [LARGE SCALE GENOMIC DNA]</scope>
    <source>
        <strain evidence="2 3">IMMIB AFH-6</strain>
    </source>
</reference>
<organism evidence="2 3">
    <name type="scientific">Azospirillum rugosum</name>
    <dbReference type="NCBI Taxonomy" id="416170"/>
    <lineage>
        <taxon>Bacteria</taxon>
        <taxon>Pseudomonadati</taxon>
        <taxon>Pseudomonadota</taxon>
        <taxon>Alphaproteobacteria</taxon>
        <taxon>Rhodospirillales</taxon>
        <taxon>Azospirillaceae</taxon>
        <taxon>Azospirillum</taxon>
    </lineage>
</organism>
<keyword evidence="1" id="KW-0812">Transmembrane</keyword>
<feature type="transmembrane region" description="Helical" evidence="1">
    <location>
        <begin position="40"/>
        <end position="60"/>
    </location>
</feature>
<feature type="transmembrane region" description="Helical" evidence="1">
    <location>
        <begin position="12"/>
        <end position="34"/>
    </location>
</feature>
<comment type="caution">
    <text evidence="2">The sequence shown here is derived from an EMBL/GenBank/DDBJ whole genome shotgun (WGS) entry which is preliminary data.</text>
</comment>
<dbReference type="EMBL" id="JAGINP010000018">
    <property type="protein sequence ID" value="MBP2294815.1"/>
    <property type="molecule type" value="Genomic_DNA"/>
</dbReference>
<feature type="transmembrane region" description="Helical" evidence="1">
    <location>
        <begin position="102"/>
        <end position="121"/>
    </location>
</feature>
<keyword evidence="3" id="KW-1185">Reference proteome</keyword>
<feature type="transmembrane region" description="Helical" evidence="1">
    <location>
        <begin position="72"/>
        <end position="90"/>
    </location>
</feature>
<keyword evidence="1" id="KW-1133">Transmembrane helix</keyword>
<evidence type="ECO:0008006" key="4">
    <source>
        <dbReference type="Google" id="ProtNLM"/>
    </source>
</evidence>
<evidence type="ECO:0000256" key="1">
    <source>
        <dbReference type="SAM" id="Phobius"/>
    </source>
</evidence>
<evidence type="ECO:0000313" key="2">
    <source>
        <dbReference type="EMBL" id="MBP2294815.1"/>
    </source>
</evidence>